<dbReference type="Proteomes" id="UP000017836">
    <property type="component" value="Unassembled WGS sequence"/>
</dbReference>
<accession>U5DEC4</accession>
<dbReference type="Gramene" id="ERN19787">
    <property type="protein sequence ID" value="ERN19787"/>
    <property type="gene ID" value="AMTR_s00064p00120400"/>
</dbReference>
<evidence type="ECO:0000256" key="1">
    <source>
        <dbReference type="SAM" id="MobiDB-lite"/>
    </source>
</evidence>
<keyword evidence="3" id="KW-1185">Reference proteome</keyword>
<organism evidence="2 3">
    <name type="scientific">Amborella trichopoda</name>
    <dbReference type="NCBI Taxonomy" id="13333"/>
    <lineage>
        <taxon>Eukaryota</taxon>
        <taxon>Viridiplantae</taxon>
        <taxon>Streptophyta</taxon>
        <taxon>Embryophyta</taxon>
        <taxon>Tracheophyta</taxon>
        <taxon>Spermatophyta</taxon>
        <taxon>Magnoliopsida</taxon>
        <taxon>Amborellales</taxon>
        <taxon>Amborellaceae</taxon>
        <taxon>Amborella</taxon>
    </lineage>
</organism>
<evidence type="ECO:0000313" key="3">
    <source>
        <dbReference type="Proteomes" id="UP000017836"/>
    </source>
</evidence>
<protein>
    <submittedName>
        <fullName evidence="2">Uncharacterized protein</fullName>
    </submittedName>
</protein>
<sequence length="158" mass="18504">METKNPRPKDWKSTWRWRPQNPTPEIWKSTWRWRPQKSTPGHQNNAWRRRLPKHRSSIPLNNCRIWMLLRKDCFYNFKNNERTLQIPFAQDLLTQIQNSSLCYITAASLNHGYRLDWGKGEVSGRTSPSTCVRSPMVLGKPPGATSFQFPPECSYDGG</sequence>
<feature type="region of interest" description="Disordered" evidence="1">
    <location>
        <begin position="1"/>
        <end position="20"/>
    </location>
</feature>
<proteinExistence type="predicted"/>
<reference evidence="3" key="1">
    <citation type="journal article" date="2013" name="Science">
        <title>The Amborella genome and the evolution of flowering plants.</title>
        <authorList>
            <consortium name="Amborella Genome Project"/>
        </authorList>
    </citation>
    <scope>NUCLEOTIDE SEQUENCE [LARGE SCALE GENOMIC DNA]</scope>
</reference>
<feature type="compositionally biased region" description="Basic and acidic residues" evidence="1">
    <location>
        <begin position="1"/>
        <end position="13"/>
    </location>
</feature>
<dbReference type="HOGENOM" id="CLU_1671701_0_0_1"/>
<name>U5DEC4_AMBTC</name>
<evidence type="ECO:0000313" key="2">
    <source>
        <dbReference type="EMBL" id="ERN19787.1"/>
    </source>
</evidence>
<dbReference type="AlphaFoldDB" id="U5DEC4"/>
<gene>
    <name evidence="2" type="ORF">AMTR_s00064p00120400</name>
</gene>
<dbReference type="EMBL" id="KI392064">
    <property type="protein sequence ID" value="ERN19787.1"/>
    <property type="molecule type" value="Genomic_DNA"/>
</dbReference>